<dbReference type="Pfam" id="PF00743">
    <property type="entry name" value="FMO-like"/>
    <property type="match status" value="1"/>
</dbReference>
<dbReference type="PRINTS" id="PR00411">
    <property type="entry name" value="PNDRDTASEI"/>
</dbReference>
<dbReference type="InterPro" id="IPR020946">
    <property type="entry name" value="Flavin_mOase-like"/>
</dbReference>
<protein>
    <recommendedName>
        <fullName evidence="7">Cyclohexanone monooxygenase</fullName>
    </recommendedName>
</protein>
<dbReference type="SUPFAM" id="SSF51905">
    <property type="entry name" value="FAD/NAD(P)-binding domain"/>
    <property type="match status" value="2"/>
</dbReference>
<keyword evidence="1" id="KW-0285">Flavoprotein</keyword>
<accession>A0ABR3YIU5</accession>
<keyword evidence="2" id="KW-0274">FAD</keyword>
<reference evidence="5 6" key="1">
    <citation type="journal article" date="2024" name="IMA Fungus">
        <title>IMA Genome - F19 : A genome assembly and annotation guide to empower mycologists, including annotated draft genome sequences of Ceratocystis pirilliformis, Diaporthe australafricana, Fusarium ophioides, Paecilomyces lecythidis, and Sporothrix stenoceras.</title>
        <authorList>
            <person name="Aylward J."/>
            <person name="Wilson A.M."/>
            <person name="Visagie C.M."/>
            <person name="Spraker J."/>
            <person name="Barnes I."/>
            <person name="Buitendag C."/>
            <person name="Ceriani C."/>
            <person name="Del Mar Angel L."/>
            <person name="du Plessis D."/>
            <person name="Fuchs T."/>
            <person name="Gasser K."/>
            <person name="Kramer D."/>
            <person name="Li W."/>
            <person name="Munsamy K."/>
            <person name="Piso A."/>
            <person name="Price J.L."/>
            <person name="Sonnekus B."/>
            <person name="Thomas C."/>
            <person name="van der Nest A."/>
            <person name="van Dijk A."/>
            <person name="van Heerden A."/>
            <person name="van Vuuren N."/>
            <person name="Yilmaz N."/>
            <person name="Duong T.A."/>
            <person name="van der Merwe N.A."/>
            <person name="Wingfield M.J."/>
            <person name="Wingfield B.D."/>
        </authorList>
    </citation>
    <scope>NUCLEOTIDE SEQUENCE [LARGE SCALE GENOMIC DNA]</scope>
    <source>
        <strain evidence="5 6">CMW 5346</strain>
    </source>
</reference>
<evidence type="ECO:0000256" key="3">
    <source>
        <dbReference type="ARBA" id="ARBA00022857"/>
    </source>
</evidence>
<gene>
    <name evidence="5" type="ORF">Sste5346_009747</name>
</gene>
<comment type="caution">
    <text evidence="5">The sequence shown here is derived from an EMBL/GenBank/DDBJ whole genome shotgun (WGS) entry which is preliminary data.</text>
</comment>
<keyword evidence="6" id="KW-1185">Reference proteome</keyword>
<keyword evidence="4" id="KW-0560">Oxidoreductase</keyword>
<dbReference type="PANTHER" id="PTHR43098">
    <property type="entry name" value="L-ORNITHINE N(5)-MONOOXYGENASE-RELATED"/>
    <property type="match status" value="1"/>
</dbReference>
<dbReference type="InterPro" id="IPR036188">
    <property type="entry name" value="FAD/NAD-bd_sf"/>
</dbReference>
<evidence type="ECO:0000256" key="1">
    <source>
        <dbReference type="ARBA" id="ARBA00022630"/>
    </source>
</evidence>
<sequence length="542" mass="60360">MSTKSPDCDVIIVGAGFSGVRALWETINRGLSVTCLEAGSDVGGVWFWNRYPGARTDSEGWVYSMNFAPGMKNLWNYGERYPAQGEVQQYISRVSDNFDLRKHIQFDTQVKSCHFNDADNTWTITTAAGKTLTCRYFIAATGPLSIAKKLPFPGLEGFKGDWYQTSSWPKDKIDFAGKRVAIVGTGATGVQIIPKIAAVAKEVVVFQRTPNYVLPGRNYVIDSDDADRIRSNYDQTWTLASNHPFGLPMIPSGKVLKDMKDEAEIRQMLDKSWEAGGFHMQFETFDDIFTDAESNAVVSKYLREKIHAVVEDQKTADILSPKYPFLSKRPPCGHFYYETFNKPSVKLVDIYHDEIDVNETGVRTVKAGDQYDVDIIVFALGFDAATGALCEMDVRGRGGQSLKENWDKKVTSFAGALVPGFPNMFMICGPHIPFGNMPVVLDSKVEWIGKTLEYMKTQSLASIDVKNEAVDAFLEDLNVAFKSTLFAETAEKSGAWFVGANIPGKAKGPLFYFGGVQNWQNWLNKESNDNWSSMIFSQPVAA</sequence>
<proteinExistence type="predicted"/>
<evidence type="ECO:0000313" key="5">
    <source>
        <dbReference type="EMBL" id="KAL1888137.1"/>
    </source>
</evidence>
<evidence type="ECO:0008006" key="7">
    <source>
        <dbReference type="Google" id="ProtNLM"/>
    </source>
</evidence>
<dbReference type="PANTHER" id="PTHR43098:SF5">
    <property type="entry name" value="DUAL-FUNCTIONAL MONOOXYGENASE_METHYLTRANSFERASE PSOF"/>
    <property type="match status" value="1"/>
</dbReference>
<dbReference type="Proteomes" id="UP001583186">
    <property type="component" value="Unassembled WGS sequence"/>
</dbReference>
<evidence type="ECO:0000313" key="6">
    <source>
        <dbReference type="Proteomes" id="UP001583186"/>
    </source>
</evidence>
<name>A0ABR3YIU5_9PEZI</name>
<evidence type="ECO:0000256" key="2">
    <source>
        <dbReference type="ARBA" id="ARBA00022827"/>
    </source>
</evidence>
<dbReference type="Gene3D" id="3.50.50.60">
    <property type="entry name" value="FAD/NAD(P)-binding domain"/>
    <property type="match status" value="2"/>
</dbReference>
<organism evidence="5 6">
    <name type="scientific">Sporothrix stenoceras</name>
    <dbReference type="NCBI Taxonomy" id="5173"/>
    <lineage>
        <taxon>Eukaryota</taxon>
        <taxon>Fungi</taxon>
        <taxon>Dikarya</taxon>
        <taxon>Ascomycota</taxon>
        <taxon>Pezizomycotina</taxon>
        <taxon>Sordariomycetes</taxon>
        <taxon>Sordariomycetidae</taxon>
        <taxon>Ophiostomatales</taxon>
        <taxon>Ophiostomataceae</taxon>
        <taxon>Sporothrix</taxon>
    </lineage>
</organism>
<evidence type="ECO:0000256" key="4">
    <source>
        <dbReference type="ARBA" id="ARBA00023002"/>
    </source>
</evidence>
<dbReference type="InterPro" id="IPR050775">
    <property type="entry name" value="FAD-binding_Monooxygenases"/>
</dbReference>
<keyword evidence="3" id="KW-0521">NADP</keyword>
<dbReference type="EMBL" id="JAWCUI010000099">
    <property type="protein sequence ID" value="KAL1888137.1"/>
    <property type="molecule type" value="Genomic_DNA"/>
</dbReference>